<accession>A0AAD9FNW5</accession>
<evidence type="ECO:0000313" key="2">
    <source>
        <dbReference type="EMBL" id="KAK1921898.1"/>
    </source>
</evidence>
<protein>
    <recommendedName>
        <fullName evidence="4">Arrestin-like N-terminal domain-containing protein</fullName>
    </recommendedName>
</protein>
<dbReference type="Proteomes" id="UP001182556">
    <property type="component" value="Unassembled WGS sequence"/>
</dbReference>
<dbReference type="AlphaFoldDB" id="A0AAD9FNW5"/>
<name>A0AAD9FNW5_PAPLA</name>
<gene>
    <name evidence="2" type="ORF">DB88DRAFT_499588</name>
</gene>
<dbReference type="EMBL" id="JAODAN010000010">
    <property type="protein sequence ID" value="KAK1921898.1"/>
    <property type="molecule type" value="Genomic_DNA"/>
</dbReference>
<organism evidence="2 3">
    <name type="scientific">Papiliotrema laurentii</name>
    <name type="common">Cryptococcus laurentii</name>
    <dbReference type="NCBI Taxonomy" id="5418"/>
    <lineage>
        <taxon>Eukaryota</taxon>
        <taxon>Fungi</taxon>
        <taxon>Dikarya</taxon>
        <taxon>Basidiomycota</taxon>
        <taxon>Agaricomycotina</taxon>
        <taxon>Tremellomycetes</taxon>
        <taxon>Tremellales</taxon>
        <taxon>Rhynchogastremaceae</taxon>
        <taxon>Papiliotrema</taxon>
    </lineage>
</organism>
<reference evidence="2" key="1">
    <citation type="submission" date="2023-02" db="EMBL/GenBank/DDBJ databases">
        <title>Identification and recombinant expression of a fungal hydrolase from Papiliotrema laurentii that hydrolyzes apple cutin and clears colloidal polyester polyurethane.</title>
        <authorList>
            <consortium name="DOE Joint Genome Institute"/>
            <person name="Roman V.A."/>
            <person name="Bojanowski C."/>
            <person name="Crable B.R."/>
            <person name="Wagner D.N."/>
            <person name="Hung C.S."/>
            <person name="Nadeau L.J."/>
            <person name="Schratz L."/>
            <person name="Haridas S."/>
            <person name="Pangilinan J."/>
            <person name="Lipzen A."/>
            <person name="Na H."/>
            <person name="Yan M."/>
            <person name="Ng V."/>
            <person name="Grigoriev I.V."/>
            <person name="Spatafora J.W."/>
            <person name="Barlow D."/>
            <person name="Biffinger J."/>
            <person name="Kelley-Loughnane N."/>
            <person name="Varaljay V.A."/>
            <person name="Crookes-Goodson W.J."/>
        </authorList>
    </citation>
    <scope>NUCLEOTIDE SEQUENCE</scope>
    <source>
        <strain evidence="2">5307AH</strain>
    </source>
</reference>
<comment type="caution">
    <text evidence="2">The sequence shown here is derived from an EMBL/GenBank/DDBJ whole genome shotgun (WGS) entry which is preliminary data.</text>
</comment>
<sequence>MSMFRMLSPSRAGRGKSNSVQVDIRVPSYGSVFMPFPDPLGNPDTPRVDKELFGDLEVFVPHEMGRQKCKAIRVGLRTSCRLDMARGGPEEDVIWQGKVEVRGGTSDDGVILEPGLQRFAFTLIIPGNLAPHDYHAGHRVDNVLWAEVEGVEDNSALSWFARRTSLSSSRGTSPSRMSVSPTRSGSSSPCSMSPPPSLSILRQEEHLPLPPSYDLSQVDQPIPWLSGNQYVERTLILIYNPDPSGGVSNLDTRVDTAASGIGPLTVHFTAEEWSIAARLKATVTLHAPSPAATIFYSRVSLIQNTSITSPRDGKTVQVDRQFPLFCSGTQIPSVDRPDKTVEAIWRGREAGGQDQAELGLDGQGKLPNDYEGRPTTLEGVETPIKVSHLLRLEIFFSIHGEDIAGNPLQDNGPGELRVLRVDKKVILPACFLIPEVLDLPIYEVDDDCPLWKSAGKTCSMCKTPSSQQFCRTCPPTALPHPRHDHPAKLVGNSSGVCPLCSQRVTPAGRGEWRDCACGLLRKDIIDRMKRISLEDRDEEEEEERRGRQGRAEKEEAEGRR</sequence>
<evidence type="ECO:0000313" key="3">
    <source>
        <dbReference type="Proteomes" id="UP001182556"/>
    </source>
</evidence>
<keyword evidence="3" id="KW-1185">Reference proteome</keyword>
<proteinExistence type="predicted"/>
<feature type="region of interest" description="Disordered" evidence="1">
    <location>
        <begin position="166"/>
        <end position="198"/>
    </location>
</feature>
<evidence type="ECO:0008006" key="4">
    <source>
        <dbReference type="Google" id="ProtNLM"/>
    </source>
</evidence>
<feature type="compositionally biased region" description="Low complexity" evidence="1">
    <location>
        <begin position="166"/>
        <end position="191"/>
    </location>
</feature>
<feature type="compositionally biased region" description="Basic and acidic residues" evidence="1">
    <location>
        <begin position="543"/>
        <end position="560"/>
    </location>
</feature>
<evidence type="ECO:0000256" key="1">
    <source>
        <dbReference type="SAM" id="MobiDB-lite"/>
    </source>
</evidence>
<feature type="region of interest" description="Disordered" evidence="1">
    <location>
        <begin position="531"/>
        <end position="560"/>
    </location>
</feature>